<dbReference type="Pfam" id="PF00567">
    <property type="entry name" value="TUDOR"/>
    <property type="match status" value="7"/>
</dbReference>
<feature type="domain" description="Tudor" evidence="4">
    <location>
        <begin position="1036"/>
        <end position="1093"/>
    </location>
</feature>
<feature type="compositionally biased region" description="Basic and acidic residues" evidence="3">
    <location>
        <begin position="477"/>
        <end position="490"/>
    </location>
</feature>
<feature type="coiled-coil region" evidence="2">
    <location>
        <begin position="39"/>
        <end position="66"/>
    </location>
</feature>
<dbReference type="Gene3D" id="2.40.50.90">
    <property type="match status" value="4"/>
</dbReference>
<evidence type="ECO:0000256" key="1">
    <source>
        <dbReference type="ARBA" id="ARBA00022782"/>
    </source>
</evidence>
<keyword evidence="6" id="KW-1185">Reference proteome</keyword>
<feature type="domain" description="Tudor" evidence="4">
    <location>
        <begin position="1280"/>
        <end position="1339"/>
    </location>
</feature>
<feature type="compositionally biased region" description="Polar residues" evidence="3">
    <location>
        <begin position="1710"/>
        <end position="1729"/>
    </location>
</feature>
<dbReference type="PANTHER" id="PTHR22948:SF15">
    <property type="entry name" value="TUDOR DOMAIN-CONTAINING PROTEIN 6"/>
    <property type="match status" value="1"/>
</dbReference>
<name>A0AAN9CYV0_9TELE</name>
<dbReference type="PANTHER" id="PTHR22948">
    <property type="entry name" value="TUDOR DOMAIN CONTAINING PROTEIN"/>
    <property type="match status" value="1"/>
</dbReference>
<feature type="compositionally biased region" description="Polar residues" evidence="3">
    <location>
        <begin position="1656"/>
        <end position="1675"/>
    </location>
</feature>
<keyword evidence="2" id="KW-0175">Coiled coil</keyword>
<keyword evidence="1" id="KW-0221">Differentiation</keyword>
<feature type="domain" description="Tudor" evidence="4">
    <location>
        <begin position="562"/>
        <end position="618"/>
    </location>
</feature>
<dbReference type="InterPro" id="IPR002999">
    <property type="entry name" value="Tudor"/>
</dbReference>
<evidence type="ECO:0000313" key="6">
    <source>
        <dbReference type="Proteomes" id="UP001364617"/>
    </source>
</evidence>
<evidence type="ECO:0000256" key="2">
    <source>
        <dbReference type="SAM" id="Coils"/>
    </source>
</evidence>
<feature type="region of interest" description="Disordered" evidence="3">
    <location>
        <begin position="472"/>
        <end position="497"/>
    </location>
</feature>
<reference evidence="5 6" key="1">
    <citation type="submission" date="2024-02" db="EMBL/GenBank/DDBJ databases">
        <title>Chromosome-level genome assembly of the Eurasian Minnow (Phoxinus phoxinus).</title>
        <authorList>
            <person name="Oriowo T.O."/>
            <person name="Martin S."/>
            <person name="Stange M."/>
            <person name="Chrysostomakis Y."/>
            <person name="Brown T."/>
            <person name="Winkler S."/>
            <person name="Kukowka S."/>
            <person name="Myers E.W."/>
            <person name="Bohne A."/>
        </authorList>
    </citation>
    <scope>NUCLEOTIDE SEQUENCE [LARGE SCALE GENOMIC DNA]</scope>
    <source>
        <strain evidence="5">ZFMK-TIS-60720</strain>
        <tissue evidence="5">Whole Organism</tissue>
    </source>
</reference>
<dbReference type="Gene3D" id="2.30.30.140">
    <property type="match status" value="7"/>
</dbReference>
<gene>
    <name evidence="5" type="ORF">R3I93_010724</name>
</gene>
<dbReference type="FunFam" id="2.30.30.140:FF:000018">
    <property type="entry name" value="Serine/threonine-protein kinase 31"/>
    <property type="match status" value="2"/>
</dbReference>
<dbReference type="InterPro" id="IPR035437">
    <property type="entry name" value="SNase_OB-fold_sf"/>
</dbReference>
<sequence length="1901" mass="211893">MCSIPGLPEVGSNTTVHIVRVTLNPHTILVEFGGNLNHGQEAIDVYQQLKKDIEALRKQQQTFEGKPGEVCLVHEDRAWHRARILSKSKHEYKVFLIDDGKLLWASSKVLTKCPRNLCSLPPKVELCILASVSPLCLESAWSCAASDFIRSLCGEKISGCVQDVILPYRIVLLDIPSVSKQMYELGFARKIPNGDFKSLVMHSLDLPRNPSIKTNVVTTNGQQENASDPDKLHHYLYPELLPGTIEIVTVTQVVHPLRIFCKLHVFSHELKKLNDQLHEYYEDAFSAPMLMPLSDGSPCATKGSDGNWYRSVLQQNNISDVVKVFHVDYGIGDFVKLCNIRPLSARFFQLPVITYACSLYGVIDKGVGWRTDQIDYLKSVVLSQTLVGKFEHHSVKEDVYNITLYGNDNVNVNNTFGHRERCLSVTERICSDPTLETLNKVTCKYMHDRNVSLHSRHLPDLTRCSSSLENVSVVRPSKSEENRQPAEGRHSPNIGAAPLLQTDSYIDSPPKIQVGAKDKVKITCVQSVNQFFGHFAQNTDTVRKMTKDIQQLCHKRPQAKFSISPKMMCLAKYTDGQWHRGQIESTHPKILVQFVDYGDLVVLDKSDILPFPPNASAIASTPIQAVQFELFNLTLPEPCEINEWFKNYSTNCMFTVIVKQNSSGKLSVEMYDEKTNLNLKIKEQSNKTKRNIGKGTDKAYTFKESSGVESRGVRNILSTPSQAHEKNSTKPVVQGTLEQKFQSGTSQTSGLSRARPNVLQQQVILYPKLTDLPSKALDAGYVSDIFVSHCNSPSSFFVQLTSDEDEIFSILNQLNSGQLSDAQVELNLLQSGDLVRAEYPADGAWYRAVVQHKRDGMVQVQFIDFGNEVTLLPLKIRQLGKQFLSTPMLSICCTVEDGRRRKKGDWTQEEILTFKKSAGENGEKKIQCKFIQEDVSAWLVSLEHQGVVLEDPVFNTALKSGAQTESQMRGNEDTQPLTFKEPAITQGQIVEAYASSIDGPNYFWCQFKNSEELDKVSLLAQEIGNCSRTKPIQPNQLRQGGLCIACFSDQQWYRAQVISTHDKTASVLFIDYGNESEIDLNFLKLLPTKLLESPPQAFLCQLEALGSVDGTWSDAATDAFFELLVDEPLKVTIRNTVMSSDLSKCPLYSVFVECKGLIVNDLMKDYWCDPKPQVCSKVRVARPSNDAAMTQDQRITNPTSTEEDGHTVVPELSVQFLPQVGDLPPRVIEPGTVSEVYISHINSLTSFFVQLAIDENTLFSLSELLNSPQSSEKDERNAFSVQQGSLVKAMFSEDGSWYRAIVKDTTENGKIHVEFLDFGNEATVSPPEIRQLDELLLLYPRFSIHCSCSVDDRFKTQGIEEMKEQIFLFKKIFGDAGENILSCKFIKDDVINWEVKMTPSSSDSLSEKWDHLDLNALLAVSKPVKETFQLLFKKPDVSLGQTVEAFASCIVGPNYFWCQFSNSEILDQITHVAQEYGNSSETQPILLDNLDPGNQCLARYCDDQMWYRAKVVNKCKNTVSVLFVDFGNESEISEGSVKALPYDLLQSPAQAFLCQLEGFDLSSGSCDSVAIDKFYELVVDKPLKVTVQCIANMLDPNSPPYYVKVESPQCLVNEHMAVFLSNYAQHNQTSAEVIESHEKPTASTSVDQPVSEDKTSVNLSITPEENPTASTSVDQPVSEDKTSVNLSITPEENHTASTSVDRPVSEDKTSVNLSITPEENPTASTSVDQPVSEDKTNVNLSITPEENHTASTSADQAFSEDKTSVNLSITPEENPTALTSVDQPVSEDKLLELLAVNGELDDVPEIKVDDQLGYIIANDSTRTNSVLEIQKVCHEPDDGVPVGSAEPMLLHTVENGKDTEDSEKDVPMTTSRSSAWVAGLENKMLPMVCTEESCDSKCIFK</sequence>
<feature type="compositionally biased region" description="Polar residues" evidence="3">
    <location>
        <begin position="1683"/>
        <end position="1700"/>
    </location>
</feature>
<dbReference type="Proteomes" id="UP001364617">
    <property type="component" value="Unassembled WGS sequence"/>
</dbReference>
<evidence type="ECO:0000256" key="3">
    <source>
        <dbReference type="SAM" id="MobiDB-lite"/>
    </source>
</evidence>
<dbReference type="GO" id="GO:0030719">
    <property type="term" value="P:P granule organization"/>
    <property type="evidence" value="ECO:0007669"/>
    <property type="project" value="UniProtKB-ARBA"/>
</dbReference>
<feature type="domain" description="Tudor" evidence="4">
    <location>
        <begin position="64"/>
        <end position="120"/>
    </location>
</feature>
<protein>
    <recommendedName>
        <fullName evidence="4">Tudor domain-containing protein</fullName>
    </recommendedName>
</protein>
<organism evidence="5 6">
    <name type="scientific">Phoxinus phoxinus</name>
    <name type="common">Eurasian minnow</name>
    <dbReference type="NCBI Taxonomy" id="58324"/>
    <lineage>
        <taxon>Eukaryota</taxon>
        <taxon>Metazoa</taxon>
        <taxon>Chordata</taxon>
        <taxon>Craniata</taxon>
        <taxon>Vertebrata</taxon>
        <taxon>Euteleostomi</taxon>
        <taxon>Actinopterygii</taxon>
        <taxon>Neopterygii</taxon>
        <taxon>Teleostei</taxon>
        <taxon>Ostariophysi</taxon>
        <taxon>Cypriniformes</taxon>
        <taxon>Leuciscidae</taxon>
        <taxon>Phoxininae</taxon>
        <taxon>Phoxinus</taxon>
    </lineage>
</organism>
<feature type="domain" description="Tudor" evidence="4">
    <location>
        <begin position="828"/>
        <end position="886"/>
    </location>
</feature>
<evidence type="ECO:0000259" key="4">
    <source>
        <dbReference type="PROSITE" id="PS50304"/>
    </source>
</evidence>
<feature type="compositionally biased region" description="Polar residues" evidence="3">
    <location>
        <begin position="1737"/>
        <end position="1756"/>
    </location>
</feature>
<accession>A0AAN9CYV0</accession>
<dbReference type="PROSITE" id="PS50304">
    <property type="entry name" value="TUDOR"/>
    <property type="match status" value="7"/>
</dbReference>
<evidence type="ECO:0000313" key="5">
    <source>
        <dbReference type="EMBL" id="KAK7152588.1"/>
    </source>
</evidence>
<feature type="domain" description="Tudor" evidence="4">
    <location>
        <begin position="292"/>
        <end position="350"/>
    </location>
</feature>
<feature type="domain" description="Tudor" evidence="4">
    <location>
        <begin position="1489"/>
        <end position="1547"/>
    </location>
</feature>
<feature type="compositionally biased region" description="Polar residues" evidence="3">
    <location>
        <begin position="1764"/>
        <end position="1779"/>
    </location>
</feature>
<dbReference type="EMBL" id="JAYKXH010000011">
    <property type="protein sequence ID" value="KAK7152588.1"/>
    <property type="molecule type" value="Genomic_DNA"/>
</dbReference>
<feature type="region of interest" description="Disordered" evidence="3">
    <location>
        <begin position="1630"/>
        <end position="1779"/>
    </location>
</feature>
<dbReference type="SUPFAM" id="SSF63748">
    <property type="entry name" value="Tudor/PWWP/MBT"/>
    <property type="match status" value="7"/>
</dbReference>
<comment type="caution">
    <text evidence="5">The sequence shown here is derived from an EMBL/GenBank/DDBJ whole genome shotgun (WGS) entry which is preliminary data.</text>
</comment>
<dbReference type="InterPro" id="IPR050621">
    <property type="entry name" value="Tudor_domain_containing"/>
</dbReference>
<dbReference type="SMART" id="SM00333">
    <property type="entry name" value="TUDOR"/>
    <property type="match status" value="7"/>
</dbReference>
<proteinExistence type="predicted"/>